<dbReference type="EMBL" id="JAUCMV010000003">
    <property type="protein sequence ID" value="KAK0409595.1"/>
    <property type="molecule type" value="Genomic_DNA"/>
</dbReference>
<feature type="chain" id="PRO_5041330124" evidence="3">
    <location>
        <begin position="27"/>
        <end position="269"/>
    </location>
</feature>
<keyword evidence="2" id="KW-0812">Transmembrane</keyword>
<keyword evidence="3" id="KW-0732">Signal</keyword>
<organism evidence="4 5">
    <name type="scientific">Steinernema hermaphroditum</name>
    <dbReference type="NCBI Taxonomy" id="289476"/>
    <lineage>
        <taxon>Eukaryota</taxon>
        <taxon>Metazoa</taxon>
        <taxon>Ecdysozoa</taxon>
        <taxon>Nematoda</taxon>
        <taxon>Chromadorea</taxon>
        <taxon>Rhabditida</taxon>
        <taxon>Tylenchina</taxon>
        <taxon>Panagrolaimomorpha</taxon>
        <taxon>Strongyloidoidea</taxon>
        <taxon>Steinernematidae</taxon>
        <taxon>Steinernema</taxon>
    </lineage>
</organism>
<dbReference type="Proteomes" id="UP001175271">
    <property type="component" value="Unassembled WGS sequence"/>
</dbReference>
<reference evidence="4" key="1">
    <citation type="submission" date="2023-06" db="EMBL/GenBank/DDBJ databases">
        <title>Genomic analysis of the entomopathogenic nematode Steinernema hermaphroditum.</title>
        <authorList>
            <person name="Schwarz E.M."/>
            <person name="Heppert J.K."/>
            <person name="Baniya A."/>
            <person name="Schwartz H.T."/>
            <person name="Tan C.-H."/>
            <person name="Antoshechkin I."/>
            <person name="Sternberg P.W."/>
            <person name="Goodrich-Blair H."/>
            <person name="Dillman A.R."/>
        </authorList>
    </citation>
    <scope>NUCLEOTIDE SEQUENCE</scope>
    <source>
        <strain evidence="4">PS9179</strain>
        <tissue evidence="4">Whole animal</tissue>
    </source>
</reference>
<proteinExistence type="predicted"/>
<evidence type="ECO:0000313" key="5">
    <source>
        <dbReference type="Proteomes" id="UP001175271"/>
    </source>
</evidence>
<accession>A0AA39LUB0</accession>
<gene>
    <name evidence="4" type="ORF">QR680_004645</name>
</gene>
<protein>
    <submittedName>
        <fullName evidence="4">Uncharacterized protein</fullName>
    </submittedName>
</protein>
<evidence type="ECO:0000256" key="2">
    <source>
        <dbReference type="SAM" id="Phobius"/>
    </source>
</evidence>
<evidence type="ECO:0000256" key="1">
    <source>
        <dbReference type="SAM" id="MobiDB-lite"/>
    </source>
</evidence>
<evidence type="ECO:0000313" key="4">
    <source>
        <dbReference type="EMBL" id="KAK0409595.1"/>
    </source>
</evidence>
<name>A0AA39LUB0_9BILA</name>
<keyword evidence="5" id="KW-1185">Reference proteome</keyword>
<feature type="signal peptide" evidence="3">
    <location>
        <begin position="1"/>
        <end position="26"/>
    </location>
</feature>
<keyword evidence="2" id="KW-1133">Transmembrane helix</keyword>
<feature type="compositionally biased region" description="Pro residues" evidence="1">
    <location>
        <begin position="221"/>
        <end position="231"/>
    </location>
</feature>
<comment type="caution">
    <text evidence="4">The sequence shown here is derived from an EMBL/GenBank/DDBJ whole genome shotgun (WGS) entry which is preliminary data.</text>
</comment>
<keyword evidence="2" id="KW-0472">Membrane</keyword>
<dbReference type="AlphaFoldDB" id="A0AA39LUB0"/>
<feature type="region of interest" description="Disordered" evidence="1">
    <location>
        <begin position="218"/>
        <end position="269"/>
    </location>
</feature>
<feature type="transmembrane region" description="Helical" evidence="2">
    <location>
        <begin position="160"/>
        <end position="183"/>
    </location>
</feature>
<evidence type="ECO:0000256" key="3">
    <source>
        <dbReference type="SAM" id="SignalP"/>
    </source>
</evidence>
<sequence length="269" mass="30294">MSVWFAFFIIPAIVLVIFVFFLAARAASNRAQSTSPVYVTRERNQTCVSAGTGVIHNTVPVYMVNPEEPGQERSTNPHATSVQLHAVNEAQSSKPDEPPPAYNEIVRERSDEHVSVDVEKNELYVESDIQPSKPDDLPPSYDEVMKSTNMAFSSFFPNKMLYWISFVCFIIILMIFISVAVRVRRQRRLRCRRHHCETDVYVVRMDCEHASAAFPASTALPYPPPPQPTPAVPARNYGEAPNYFDYTNPPPEYSAPPSNSQGAFNPHTK</sequence>